<proteinExistence type="predicted"/>
<name>A0AAV9FGX3_ACOCL</name>
<reference evidence="1" key="2">
    <citation type="submission" date="2023-06" db="EMBL/GenBank/DDBJ databases">
        <authorList>
            <person name="Ma L."/>
            <person name="Liu K.-W."/>
            <person name="Li Z."/>
            <person name="Hsiao Y.-Y."/>
            <person name="Qi Y."/>
            <person name="Fu T."/>
            <person name="Tang G."/>
            <person name="Zhang D."/>
            <person name="Sun W.-H."/>
            <person name="Liu D.-K."/>
            <person name="Li Y."/>
            <person name="Chen G.-Z."/>
            <person name="Liu X.-D."/>
            <person name="Liao X.-Y."/>
            <person name="Jiang Y.-T."/>
            <person name="Yu X."/>
            <person name="Hao Y."/>
            <person name="Huang J."/>
            <person name="Zhao X.-W."/>
            <person name="Ke S."/>
            <person name="Chen Y.-Y."/>
            <person name="Wu W.-L."/>
            <person name="Hsu J.-L."/>
            <person name="Lin Y.-F."/>
            <person name="Huang M.-D."/>
            <person name="Li C.-Y."/>
            <person name="Huang L."/>
            <person name="Wang Z.-W."/>
            <person name="Zhao X."/>
            <person name="Zhong W.-Y."/>
            <person name="Peng D.-H."/>
            <person name="Ahmad S."/>
            <person name="Lan S."/>
            <person name="Zhang J.-S."/>
            <person name="Tsai W.-C."/>
            <person name="Van De Peer Y."/>
            <person name="Liu Z.-J."/>
        </authorList>
    </citation>
    <scope>NUCLEOTIDE SEQUENCE</scope>
    <source>
        <strain evidence="1">CP</strain>
        <tissue evidence="1">Leaves</tissue>
    </source>
</reference>
<protein>
    <submittedName>
        <fullName evidence="1">Uncharacterized protein</fullName>
    </submittedName>
</protein>
<evidence type="ECO:0000313" key="1">
    <source>
        <dbReference type="EMBL" id="KAK1324677.1"/>
    </source>
</evidence>
<dbReference type="EMBL" id="JAUJYO010000001">
    <property type="protein sequence ID" value="KAK1324677.1"/>
    <property type="molecule type" value="Genomic_DNA"/>
</dbReference>
<dbReference type="AlphaFoldDB" id="A0AAV9FGX3"/>
<comment type="caution">
    <text evidence="1">The sequence shown here is derived from an EMBL/GenBank/DDBJ whole genome shotgun (WGS) entry which is preliminary data.</text>
</comment>
<keyword evidence="2" id="KW-1185">Reference proteome</keyword>
<gene>
    <name evidence="1" type="ORF">QJS10_CPA01g02675</name>
</gene>
<reference evidence="1" key="1">
    <citation type="journal article" date="2023" name="Nat. Commun.">
        <title>Diploid and tetraploid genomes of Acorus and the evolution of monocots.</title>
        <authorList>
            <person name="Ma L."/>
            <person name="Liu K.W."/>
            <person name="Li Z."/>
            <person name="Hsiao Y.Y."/>
            <person name="Qi Y."/>
            <person name="Fu T."/>
            <person name="Tang G.D."/>
            <person name="Zhang D."/>
            <person name="Sun W.H."/>
            <person name="Liu D.K."/>
            <person name="Li Y."/>
            <person name="Chen G.Z."/>
            <person name="Liu X.D."/>
            <person name="Liao X.Y."/>
            <person name="Jiang Y.T."/>
            <person name="Yu X."/>
            <person name="Hao Y."/>
            <person name="Huang J."/>
            <person name="Zhao X.W."/>
            <person name="Ke S."/>
            <person name="Chen Y.Y."/>
            <person name="Wu W.L."/>
            <person name="Hsu J.L."/>
            <person name="Lin Y.F."/>
            <person name="Huang M.D."/>
            <person name="Li C.Y."/>
            <person name="Huang L."/>
            <person name="Wang Z.W."/>
            <person name="Zhao X."/>
            <person name="Zhong W.Y."/>
            <person name="Peng D.H."/>
            <person name="Ahmad S."/>
            <person name="Lan S."/>
            <person name="Zhang J.S."/>
            <person name="Tsai W.C."/>
            <person name="Van de Peer Y."/>
            <person name="Liu Z.J."/>
        </authorList>
    </citation>
    <scope>NUCLEOTIDE SEQUENCE</scope>
    <source>
        <strain evidence="1">CP</strain>
    </source>
</reference>
<dbReference type="Proteomes" id="UP001180020">
    <property type="component" value="Unassembled WGS sequence"/>
</dbReference>
<accession>A0AAV9FGX3</accession>
<organism evidence="1 2">
    <name type="scientific">Acorus calamus</name>
    <name type="common">Sweet flag</name>
    <dbReference type="NCBI Taxonomy" id="4465"/>
    <lineage>
        <taxon>Eukaryota</taxon>
        <taxon>Viridiplantae</taxon>
        <taxon>Streptophyta</taxon>
        <taxon>Embryophyta</taxon>
        <taxon>Tracheophyta</taxon>
        <taxon>Spermatophyta</taxon>
        <taxon>Magnoliopsida</taxon>
        <taxon>Liliopsida</taxon>
        <taxon>Acoraceae</taxon>
        <taxon>Acorus</taxon>
    </lineage>
</organism>
<sequence>MSGLVHRSYQFASFTRVCFVRALHTCDIMYYQVPNELTLSFFSTLFAWKFIPAYCWARLVPPTFFLTPPIG</sequence>
<evidence type="ECO:0000313" key="2">
    <source>
        <dbReference type="Proteomes" id="UP001180020"/>
    </source>
</evidence>